<keyword evidence="3" id="KW-0378">Hydrolase</keyword>
<dbReference type="EMBL" id="CP036274">
    <property type="protein sequence ID" value="QDU30038.1"/>
    <property type="molecule type" value="Genomic_DNA"/>
</dbReference>
<name>A0A517YII9_9BACT</name>
<dbReference type="AlphaFoldDB" id="A0A517YII9"/>
<dbReference type="Proteomes" id="UP000315017">
    <property type="component" value="Chromosome"/>
</dbReference>
<evidence type="ECO:0000313" key="3">
    <source>
        <dbReference type="EMBL" id="QDU30038.1"/>
    </source>
</evidence>
<dbReference type="Pfam" id="PF03009">
    <property type="entry name" value="GDPD"/>
    <property type="match status" value="1"/>
</dbReference>
<protein>
    <submittedName>
        <fullName evidence="3">Glycerophosphoryl diester phosphodiesterase</fullName>
        <ecNumber evidence="3">3.1.4.46</ecNumber>
    </submittedName>
</protein>
<evidence type="ECO:0000256" key="1">
    <source>
        <dbReference type="SAM" id="SignalP"/>
    </source>
</evidence>
<gene>
    <name evidence="3" type="primary">ugpQ_3</name>
    <name evidence="3" type="ORF">ETAA8_51560</name>
</gene>
<feature type="domain" description="GP-PDE" evidence="2">
    <location>
        <begin position="42"/>
        <end position="279"/>
    </location>
</feature>
<dbReference type="OrthoDB" id="238714at2"/>
<dbReference type="PANTHER" id="PTHR46211">
    <property type="entry name" value="GLYCEROPHOSPHORYL DIESTER PHOSPHODIESTERASE"/>
    <property type="match status" value="1"/>
</dbReference>
<dbReference type="PROSITE" id="PS50007">
    <property type="entry name" value="PIPLC_X_DOMAIN"/>
    <property type="match status" value="1"/>
</dbReference>
<feature type="signal peptide" evidence="1">
    <location>
        <begin position="1"/>
        <end position="19"/>
    </location>
</feature>
<dbReference type="KEGG" id="aagg:ETAA8_51560"/>
<keyword evidence="1" id="KW-0732">Signal</keyword>
<dbReference type="PROSITE" id="PS51704">
    <property type="entry name" value="GP_PDE"/>
    <property type="match status" value="1"/>
</dbReference>
<evidence type="ECO:0000259" key="2">
    <source>
        <dbReference type="PROSITE" id="PS51704"/>
    </source>
</evidence>
<dbReference type="PANTHER" id="PTHR46211:SF14">
    <property type="entry name" value="GLYCEROPHOSPHODIESTER PHOSPHODIESTERASE"/>
    <property type="match status" value="1"/>
</dbReference>
<sequence length="290" mass="31173" precursor="true">MQRCSALVLVCTFAPCYFAVQPIRAEEKAPSKAAELVATKRVLIIAHRGASAHAPENTIPAFEAALKTKCDLIELDYYHSKDSVPVVFHDKVLDRTSNSVAKLGIAKIGIGDLTAKELQTLEAGQWFKPPFPGAKIPTLVEALDVIQNGGKTLIERKGGDAATVVKLLDEKQLRGNVVVQAFDWKYIAECHKLAPDLVLGCLGSEELSAKRIAAAKAAGATAIGWRHGDLNEAGIASVHAAGLKCWAYTVNDRRRAKYLIEAGIDGLITDDPANMQGLLELLAKEKAANK</sequence>
<evidence type="ECO:0000313" key="4">
    <source>
        <dbReference type="Proteomes" id="UP000315017"/>
    </source>
</evidence>
<organism evidence="3 4">
    <name type="scientific">Anatilimnocola aggregata</name>
    <dbReference type="NCBI Taxonomy" id="2528021"/>
    <lineage>
        <taxon>Bacteria</taxon>
        <taxon>Pseudomonadati</taxon>
        <taxon>Planctomycetota</taxon>
        <taxon>Planctomycetia</taxon>
        <taxon>Pirellulales</taxon>
        <taxon>Pirellulaceae</taxon>
        <taxon>Anatilimnocola</taxon>
    </lineage>
</organism>
<dbReference type="EC" id="3.1.4.46" evidence="3"/>
<feature type="chain" id="PRO_5022059884" evidence="1">
    <location>
        <begin position="20"/>
        <end position="290"/>
    </location>
</feature>
<reference evidence="3 4" key="1">
    <citation type="submission" date="2019-02" db="EMBL/GenBank/DDBJ databases">
        <title>Deep-cultivation of Planctomycetes and their phenomic and genomic characterization uncovers novel biology.</title>
        <authorList>
            <person name="Wiegand S."/>
            <person name="Jogler M."/>
            <person name="Boedeker C."/>
            <person name="Pinto D."/>
            <person name="Vollmers J."/>
            <person name="Rivas-Marin E."/>
            <person name="Kohn T."/>
            <person name="Peeters S.H."/>
            <person name="Heuer A."/>
            <person name="Rast P."/>
            <person name="Oberbeckmann S."/>
            <person name="Bunk B."/>
            <person name="Jeske O."/>
            <person name="Meyerdierks A."/>
            <person name="Storesund J.E."/>
            <person name="Kallscheuer N."/>
            <person name="Luecker S."/>
            <person name="Lage O.M."/>
            <person name="Pohl T."/>
            <person name="Merkel B.J."/>
            <person name="Hornburger P."/>
            <person name="Mueller R.-W."/>
            <person name="Bruemmer F."/>
            <person name="Labrenz M."/>
            <person name="Spormann A.M."/>
            <person name="Op den Camp H."/>
            <person name="Overmann J."/>
            <person name="Amann R."/>
            <person name="Jetten M.S.M."/>
            <person name="Mascher T."/>
            <person name="Medema M.H."/>
            <person name="Devos D.P."/>
            <person name="Kaster A.-K."/>
            <person name="Ovreas L."/>
            <person name="Rohde M."/>
            <person name="Galperin M.Y."/>
            <person name="Jogler C."/>
        </authorList>
    </citation>
    <scope>NUCLEOTIDE SEQUENCE [LARGE SCALE GENOMIC DNA]</scope>
    <source>
        <strain evidence="3 4">ETA_A8</strain>
    </source>
</reference>
<dbReference type="Gene3D" id="3.20.20.190">
    <property type="entry name" value="Phosphatidylinositol (PI) phosphodiesterase"/>
    <property type="match status" value="1"/>
</dbReference>
<accession>A0A517YII9</accession>
<dbReference type="InterPro" id="IPR017946">
    <property type="entry name" value="PLC-like_Pdiesterase_TIM-brl"/>
</dbReference>
<keyword evidence="4" id="KW-1185">Reference proteome</keyword>
<dbReference type="RefSeq" id="WP_145094838.1">
    <property type="nucleotide sequence ID" value="NZ_CP036274.1"/>
</dbReference>
<dbReference type="GO" id="GO:0008889">
    <property type="term" value="F:glycerophosphodiester phosphodiesterase activity"/>
    <property type="evidence" value="ECO:0007669"/>
    <property type="project" value="UniProtKB-EC"/>
</dbReference>
<proteinExistence type="predicted"/>
<dbReference type="SUPFAM" id="SSF51695">
    <property type="entry name" value="PLC-like phosphodiesterases"/>
    <property type="match status" value="1"/>
</dbReference>
<dbReference type="InterPro" id="IPR030395">
    <property type="entry name" value="GP_PDE_dom"/>
</dbReference>
<dbReference type="GO" id="GO:0006629">
    <property type="term" value="P:lipid metabolic process"/>
    <property type="evidence" value="ECO:0007669"/>
    <property type="project" value="InterPro"/>
</dbReference>